<proteinExistence type="inferred from homology"/>
<dbReference type="AlphaFoldDB" id="A0A9D0ZHS8"/>
<dbReference type="EC" id="1.3.1.-" evidence="12"/>
<comment type="catalytic activity">
    <reaction evidence="10">
        <text>a 5,6-dihydrouridine in tRNA + NADP(+) = a uridine in tRNA + NADPH + H(+)</text>
        <dbReference type="Rhea" id="RHEA:23624"/>
        <dbReference type="Rhea" id="RHEA-COMP:13339"/>
        <dbReference type="Rhea" id="RHEA-COMP:13887"/>
        <dbReference type="ChEBI" id="CHEBI:15378"/>
        <dbReference type="ChEBI" id="CHEBI:57783"/>
        <dbReference type="ChEBI" id="CHEBI:58349"/>
        <dbReference type="ChEBI" id="CHEBI:65315"/>
        <dbReference type="ChEBI" id="CHEBI:74443"/>
    </reaction>
</comment>
<keyword evidence="4 12" id="KW-0285">Flavoprotein</keyword>
<feature type="binding site" evidence="14">
    <location>
        <position position="70"/>
    </location>
    <ligand>
        <name>FMN</name>
        <dbReference type="ChEBI" id="CHEBI:58210"/>
    </ligand>
</feature>
<keyword evidence="14" id="KW-0547">Nucleotide-binding</keyword>
<sequence>MNIGNVIINGYTALAPMAGVADRAFRELCKTFGASYVVSEMVSARGVSFHSEKSIGLMQVTNKERPAAVQLFGSEPQAVALAAKTAMRFSPDVIDINMGCPAPKISGNGSGCALMKEPELCAQIVRAVKEAVDIPVTVKIRKGWDDQHINAVEVALRCEEAGADAVAVHGRTRQQFYAGCADLEIIWKVKQALTVPVIGNGDITSPQAAAQMLEQTGCDMLMVGRGALGNPWIFAQINAWLSDMRLLPPPSVEEKLTVMRRHIRAICAYKGQAHGMKEARKHVAWYLKGFNGAARFREEAGRLCSLEDLDRLICDVHRANTGS</sequence>
<reference evidence="16" key="1">
    <citation type="submission" date="2020-10" db="EMBL/GenBank/DDBJ databases">
        <authorList>
            <person name="Gilroy R."/>
        </authorList>
    </citation>
    <scope>NUCLEOTIDE SEQUENCE</scope>
    <source>
        <strain evidence="16">ChiSjej1B19-3389</strain>
    </source>
</reference>
<evidence type="ECO:0000256" key="7">
    <source>
        <dbReference type="ARBA" id="ARBA00022857"/>
    </source>
</evidence>
<evidence type="ECO:0000256" key="6">
    <source>
        <dbReference type="ARBA" id="ARBA00022694"/>
    </source>
</evidence>
<evidence type="ECO:0000256" key="1">
    <source>
        <dbReference type="ARBA" id="ARBA00001917"/>
    </source>
</evidence>
<feature type="active site" description="Proton donor" evidence="13">
    <location>
        <position position="100"/>
    </location>
</feature>
<dbReference type="PANTHER" id="PTHR45846:SF1">
    <property type="entry name" value="TRNA-DIHYDROURIDINE(47) SYNTHASE [NAD(P)(+)]-LIKE"/>
    <property type="match status" value="1"/>
</dbReference>
<feature type="binding site" evidence="14">
    <location>
        <position position="139"/>
    </location>
    <ligand>
        <name>FMN</name>
        <dbReference type="ChEBI" id="CHEBI:58210"/>
    </ligand>
</feature>
<evidence type="ECO:0000256" key="14">
    <source>
        <dbReference type="PIRSR" id="PIRSR006621-2"/>
    </source>
</evidence>
<keyword evidence="9 12" id="KW-0560">Oxidoreductase</keyword>
<evidence type="ECO:0000256" key="2">
    <source>
        <dbReference type="ARBA" id="ARBA00002790"/>
    </source>
</evidence>
<accession>A0A9D0ZHS8</accession>
<keyword evidence="6 12" id="KW-0819">tRNA processing</keyword>
<evidence type="ECO:0000256" key="13">
    <source>
        <dbReference type="PIRSR" id="PIRSR006621-1"/>
    </source>
</evidence>
<keyword evidence="5 12" id="KW-0288">FMN</keyword>
<reference evidence="16" key="2">
    <citation type="journal article" date="2021" name="PeerJ">
        <title>Extensive microbial diversity within the chicken gut microbiome revealed by metagenomics and culture.</title>
        <authorList>
            <person name="Gilroy R."/>
            <person name="Ravi A."/>
            <person name="Getino M."/>
            <person name="Pursley I."/>
            <person name="Horton D.L."/>
            <person name="Alikhan N.F."/>
            <person name="Baker D."/>
            <person name="Gharbi K."/>
            <person name="Hall N."/>
            <person name="Watson M."/>
            <person name="Adriaenssens E.M."/>
            <person name="Foster-Nyarko E."/>
            <person name="Jarju S."/>
            <person name="Secka A."/>
            <person name="Antonio M."/>
            <person name="Oren A."/>
            <person name="Chaudhuri R.R."/>
            <person name="La Ragione R."/>
            <person name="Hildebrand F."/>
            <person name="Pallen M.J."/>
        </authorList>
    </citation>
    <scope>NUCLEOTIDE SEQUENCE</scope>
    <source>
        <strain evidence="16">ChiSjej1B19-3389</strain>
    </source>
</reference>
<feature type="binding site" evidence="14">
    <location>
        <begin position="16"/>
        <end position="18"/>
    </location>
    <ligand>
        <name>FMN</name>
        <dbReference type="ChEBI" id="CHEBI:58210"/>
    </ligand>
</feature>
<evidence type="ECO:0000256" key="9">
    <source>
        <dbReference type="ARBA" id="ARBA00023002"/>
    </source>
</evidence>
<evidence type="ECO:0000256" key="4">
    <source>
        <dbReference type="ARBA" id="ARBA00022630"/>
    </source>
</evidence>
<organism evidence="16 17">
    <name type="scientific">Candidatus Scatavimonas merdigallinarum</name>
    <dbReference type="NCBI Taxonomy" id="2840914"/>
    <lineage>
        <taxon>Bacteria</taxon>
        <taxon>Bacillati</taxon>
        <taxon>Bacillota</taxon>
        <taxon>Clostridia</taxon>
        <taxon>Eubacteriales</taxon>
        <taxon>Oscillospiraceae</taxon>
        <taxon>Oscillospiraceae incertae sedis</taxon>
        <taxon>Candidatus Scatavimonas</taxon>
    </lineage>
</organism>
<comment type="similarity">
    <text evidence="12">Belongs to the dus family.</text>
</comment>
<dbReference type="PROSITE" id="PS01136">
    <property type="entry name" value="UPF0034"/>
    <property type="match status" value="1"/>
</dbReference>
<comment type="catalytic activity">
    <reaction evidence="11">
        <text>a 5,6-dihydrouridine in tRNA + NAD(+) = a uridine in tRNA + NADH + H(+)</text>
        <dbReference type="Rhea" id="RHEA:54452"/>
        <dbReference type="Rhea" id="RHEA-COMP:13339"/>
        <dbReference type="Rhea" id="RHEA-COMP:13887"/>
        <dbReference type="ChEBI" id="CHEBI:15378"/>
        <dbReference type="ChEBI" id="CHEBI:57540"/>
        <dbReference type="ChEBI" id="CHEBI:57945"/>
        <dbReference type="ChEBI" id="CHEBI:65315"/>
        <dbReference type="ChEBI" id="CHEBI:74443"/>
    </reaction>
</comment>
<dbReference type="GO" id="GO:0017150">
    <property type="term" value="F:tRNA dihydrouridine synthase activity"/>
    <property type="evidence" value="ECO:0007669"/>
    <property type="project" value="InterPro"/>
</dbReference>
<dbReference type="InterPro" id="IPR001269">
    <property type="entry name" value="DUS_fam"/>
</dbReference>
<keyword evidence="8" id="KW-0694">RNA-binding</keyword>
<keyword evidence="7" id="KW-0521">NADP</keyword>
<dbReference type="EMBL" id="DVFW01000022">
    <property type="protein sequence ID" value="HIQ80471.1"/>
    <property type="molecule type" value="Genomic_DNA"/>
</dbReference>
<dbReference type="InterPro" id="IPR018517">
    <property type="entry name" value="tRNA_hU_synthase_CS"/>
</dbReference>
<keyword evidence="3" id="KW-0820">tRNA-binding</keyword>
<dbReference type="SUPFAM" id="SSF51395">
    <property type="entry name" value="FMN-linked oxidoreductases"/>
    <property type="match status" value="1"/>
</dbReference>
<feature type="domain" description="DUS-like FMN-binding" evidence="15">
    <location>
        <begin position="14"/>
        <end position="304"/>
    </location>
</feature>
<evidence type="ECO:0000256" key="5">
    <source>
        <dbReference type="ARBA" id="ARBA00022643"/>
    </source>
</evidence>
<comment type="caution">
    <text evidence="16">The sequence shown here is derived from an EMBL/GenBank/DDBJ whole genome shotgun (WGS) entry which is preliminary data.</text>
</comment>
<evidence type="ECO:0000313" key="17">
    <source>
        <dbReference type="Proteomes" id="UP000886787"/>
    </source>
</evidence>
<dbReference type="InterPro" id="IPR024036">
    <property type="entry name" value="tRNA-dHydroUridine_Synthase_C"/>
</dbReference>
<dbReference type="Pfam" id="PF01207">
    <property type="entry name" value="Dus"/>
    <property type="match status" value="1"/>
</dbReference>
<evidence type="ECO:0000256" key="10">
    <source>
        <dbReference type="ARBA" id="ARBA00048205"/>
    </source>
</evidence>
<dbReference type="GO" id="GO:0050660">
    <property type="term" value="F:flavin adenine dinucleotide binding"/>
    <property type="evidence" value="ECO:0007669"/>
    <property type="project" value="InterPro"/>
</dbReference>
<protein>
    <recommendedName>
        <fullName evidence="12">tRNA-dihydrouridine synthase</fullName>
        <ecNumber evidence="12">1.3.1.-</ecNumber>
    </recommendedName>
</protein>
<dbReference type="GO" id="GO:0000049">
    <property type="term" value="F:tRNA binding"/>
    <property type="evidence" value="ECO:0007669"/>
    <property type="project" value="UniProtKB-KW"/>
</dbReference>
<comment type="cofactor">
    <cofactor evidence="1 12 14">
        <name>FMN</name>
        <dbReference type="ChEBI" id="CHEBI:58210"/>
    </cofactor>
</comment>
<evidence type="ECO:0000256" key="8">
    <source>
        <dbReference type="ARBA" id="ARBA00022884"/>
    </source>
</evidence>
<comment type="function">
    <text evidence="2 12">Catalyzes the synthesis of 5,6-dihydrouridine (D), a modified base found in the D-loop of most tRNAs, via the reduction of the C5-C6 double bond in target uridines.</text>
</comment>
<dbReference type="Proteomes" id="UP000886787">
    <property type="component" value="Unassembled WGS sequence"/>
</dbReference>
<dbReference type="CDD" id="cd02801">
    <property type="entry name" value="DUS_like_FMN"/>
    <property type="match status" value="1"/>
</dbReference>
<dbReference type="Gene3D" id="1.10.1200.80">
    <property type="entry name" value="Putative flavin oxidoreducatase, domain 2"/>
    <property type="match status" value="1"/>
</dbReference>
<feature type="binding site" evidence="14">
    <location>
        <position position="169"/>
    </location>
    <ligand>
        <name>FMN</name>
        <dbReference type="ChEBI" id="CHEBI:58210"/>
    </ligand>
</feature>
<gene>
    <name evidence="16" type="primary">dusB</name>
    <name evidence="16" type="ORF">IAD32_04210</name>
</gene>
<dbReference type="Gene3D" id="3.20.20.70">
    <property type="entry name" value="Aldolase class I"/>
    <property type="match status" value="1"/>
</dbReference>
<evidence type="ECO:0000259" key="15">
    <source>
        <dbReference type="Pfam" id="PF01207"/>
    </source>
</evidence>
<evidence type="ECO:0000256" key="12">
    <source>
        <dbReference type="PIRNR" id="PIRNR006621"/>
    </source>
</evidence>
<dbReference type="PIRSF" id="PIRSF006621">
    <property type="entry name" value="Dus"/>
    <property type="match status" value="1"/>
</dbReference>
<dbReference type="InterPro" id="IPR004652">
    <property type="entry name" value="DusB-like"/>
</dbReference>
<feature type="binding site" evidence="14">
    <location>
        <begin position="224"/>
        <end position="225"/>
    </location>
    <ligand>
        <name>FMN</name>
        <dbReference type="ChEBI" id="CHEBI:58210"/>
    </ligand>
</feature>
<evidence type="ECO:0000256" key="11">
    <source>
        <dbReference type="ARBA" id="ARBA00048802"/>
    </source>
</evidence>
<dbReference type="InterPro" id="IPR035587">
    <property type="entry name" value="DUS-like_FMN-bd"/>
</dbReference>
<evidence type="ECO:0000313" key="16">
    <source>
        <dbReference type="EMBL" id="HIQ80471.1"/>
    </source>
</evidence>
<name>A0A9D0ZHS8_9FIRM</name>
<dbReference type="NCBIfam" id="TIGR00737">
    <property type="entry name" value="nifR3_yhdG"/>
    <property type="match status" value="1"/>
</dbReference>
<dbReference type="InterPro" id="IPR013785">
    <property type="entry name" value="Aldolase_TIM"/>
</dbReference>
<evidence type="ECO:0000256" key="3">
    <source>
        <dbReference type="ARBA" id="ARBA00022555"/>
    </source>
</evidence>
<dbReference type="PANTHER" id="PTHR45846">
    <property type="entry name" value="TRNA-DIHYDROURIDINE(47) SYNTHASE [NAD(P)(+)]-LIKE"/>
    <property type="match status" value="1"/>
</dbReference>